<dbReference type="AlphaFoldDB" id="A0A7S2V4E9"/>
<accession>A0A7S2V4E9</accession>
<evidence type="ECO:0000313" key="2">
    <source>
        <dbReference type="EMBL" id="CAD9868822.1"/>
    </source>
</evidence>
<feature type="chain" id="PRO_5030684138" evidence="1">
    <location>
        <begin position="21"/>
        <end position="162"/>
    </location>
</feature>
<feature type="signal peptide" evidence="1">
    <location>
        <begin position="1"/>
        <end position="20"/>
    </location>
</feature>
<reference evidence="2" key="1">
    <citation type="submission" date="2021-01" db="EMBL/GenBank/DDBJ databases">
        <authorList>
            <person name="Corre E."/>
            <person name="Pelletier E."/>
            <person name="Niang G."/>
            <person name="Scheremetjew M."/>
            <person name="Finn R."/>
            <person name="Kale V."/>
            <person name="Holt S."/>
            <person name="Cochrane G."/>
            <person name="Meng A."/>
            <person name="Brown T."/>
            <person name="Cohen L."/>
        </authorList>
    </citation>
    <scope>NUCLEOTIDE SEQUENCE</scope>
    <source>
        <strain evidence="2">CCMP1661</strain>
    </source>
</reference>
<keyword evidence="1" id="KW-0732">Signal</keyword>
<sequence>MQPTTMRIFLIAVLFFSANAFLQVKPHIIPHGRNTVSVSTFAKWEPSPEEIEQGYGPVGSLIRQGPVPFFIRLTDPNKYNAAVDKYMMQEGCTRIEAMANMDAYFQDPNGWTLQKFETQKGGFAPDYVSANMDPKQIALTAVWSAGLFAGLCRIIAVNVFGA</sequence>
<evidence type="ECO:0000256" key="1">
    <source>
        <dbReference type="SAM" id="SignalP"/>
    </source>
</evidence>
<name>A0A7S2V4E9_9STRA</name>
<organism evidence="2">
    <name type="scientific">Fibrocapsa japonica</name>
    <dbReference type="NCBI Taxonomy" id="94617"/>
    <lineage>
        <taxon>Eukaryota</taxon>
        <taxon>Sar</taxon>
        <taxon>Stramenopiles</taxon>
        <taxon>Ochrophyta</taxon>
        <taxon>Raphidophyceae</taxon>
        <taxon>Chattonellales</taxon>
        <taxon>Chattonellaceae</taxon>
        <taxon>Fibrocapsa</taxon>
    </lineage>
</organism>
<gene>
    <name evidence="2" type="ORF">FJAP1339_LOCUS8788</name>
</gene>
<protein>
    <submittedName>
        <fullName evidence="2">Uncharacterized protein</fullName>
    </submittedName>
</protein>
<dbReference type="EMBL" id="HBHR01017521">
    <property type="protein sequence ID" value="CAD9868822.1"/>
    <property type="molecule type" value="Transcribed_RNA"/>
</dbReference>
<proteinExistence type="predicted"/>